<dbReference type="AlphaFoldDB" id="A0A7C9MSL9"/>
<dbReference type="Proteomes" id="UP000480350">
    <property type="component" value="Unassembled WGS sequence"/>
</dbReference>
<accession>A0A7C9MSL9</accession>
<evidence type="ECO:0000313" key="3">
    <source>
        <dbReference type="Proteomes" id="UP000480350"/>
    </source>
</evidence>
<proteinExistence type="predicted"/>
<reference evidence="2 3" key="2">
    <citation type="submission" date="2020-03" db="EMBL/GenBank/DDBJ databases">
        <title>Kangsaoukella pontilimi gen. nov., sp. nov., a new member of the family Rhodobacteraceae isolated from a tidal mudflat.</title>
        <authorList>
            <person name="Kim I.S."/>
        </authorList>
    </citation>
    <scope>NUCLEOTIDE SEQUENCE [LARGE SCALE GENOMIC DNA]</scope>
    <source>
        <strain evidence="2 3">GH1-50</strain>
    </source>
</reference>
<feature type="chain" id="PRO_5028873194" description="Lipoprotein" evidence="1">
    <location>
        <begin position="26"/>
        <end position="177"/>
    </location>
</feature>
<name>A0A7C9MSL9_9RHOB</name>
<keyword evidence="3" id="KW-1185">Reference proteome</keyword>
<feature type="signal peptide" evidence="1">
    <location>
        <begin position="1"/>
        <end position="25"/>
    </location>
</feature>
<gene>
    <name evidence="2" type="ORF">GQ651_16340</name>
</gene>
<dbReference type="PROSITE" id="PS51257">
    <property type="entry name" value="PROKAR_LIPOPROTEIN"/>
    <property type="match status" value="1"/>
</dbReference>
<evidence type="ECO:0000313" key="2">
    <source>
        <dbReference type="EMBL" id="MXQ09417.1"/>
    </source>
</evidence>
<organism evidence="2 3">
    <name type="scientific">Kangsaoukella pontilimi</name>
    <dbReference type="NCBI Taxonomy" id="2691042"/>
    <lineage>
        <taxon>Bacteria</taxon>
        <taxon>Pseudomonadati</taxon>
        <taxon>Pseudomonadota</taxon>
        <taxon>Alphaproteobacteria</taxon>
        <taxon>Rhodobacterales</taxon>
        <taxon>Paracoccaceae</taxon>
        <taxon>Kangsaoukella</taxon>
    </lineage>
</organism>
<dbReference type="RefSeq" id="WP_160765343.1">
    <property type="nucleotide sequence ID" value="NZ_WUPT01000003.1"/>
</dbReference>
<comment type="caution">
    <text evidence="2">The sequence shown here is derived from an EMBL/GenBank/DDBJ whole genome shotgun (WGS) entry which is preliminary data.</text>
</comment>
<sequence>MTRFLWLPAALVLAACGSLVPSTVAGLMGVSPLEADPADFAVSVDLPEGVTVAPAGVTLSLKASAADGESAGIGVRLAEERQGGTTLYSVAPEDLTAFRDVQGLIRAWEAADSDGTTGSLTVEVTACTLGDGPEDGATFDVGLRSTPDGPFRPLIRRAPVADILNAAGVDAAPCPDL</sequence>
<reference evidence="2 3" key="1">
    <citation type="submission" date="2019-12" db="EMBL/GenBank/DDBJ databases">
        <authorList>
            <person name="Lee S.D."/>
        </authorList>
    </citation>
    <scope>NUCLEOTIDE SEQUENCE [LARGE SCALE GENOMIC DNA]</scope>
    <source>
        <strain evidence="2 3">GH1-50</strain>
    </source>
</reference>
<protein>
    <recommendedName>
        <fullName evidence="4">Lipoprotein</fullName>
    </recommendedName>
</protein>
<dbReference type="EMBL" id="WUPT01000003">
    <property type="protein sequence ID" value="MXQ09417.1"/>
    <property type="molecule type" value="Genomic_DNA"/>
</dbReference>
<evidence type="ECO:0000256" key="1">
    <source>
        <dbReference type="SAM" id="SignalP"/>
    </source>
</evidence>
<keyword evidence="1" id="KW-0732">Signal</keyword>
<evidence type="ECO:0008006" key="4">
    <source>
        <dbReference type="Google" id="ProtNLM"/>
    </source>
</evidence>